<sequence>MVNHIQAGTLIRTLLSRADTLDPRDLTLFYGWVYSSYLALEPFPNEHKKFCRRCLDSFDSPNRKLKVGCVLLQSALWKSEHNIPIKQNVSEDYRKLLQRSMQYSYSETAESNLE</sequence>
<dbReference type="KEGG" id="dti:Desti_2707"/>
<dbReference type="AlphaFoldDB" id="I4C743"/>
<reference evidence="2" key="1">
    <citation type="submission" date="2012-06" db="EMBL/GenBank/DDBJ databases">
        <title>Complete sequence of chromosome of Desulfomonile tiedjei DSM 6799.</title>
        <authorList>
            <person name="Lucas S."/>
            <person name="Copeland A."/>
            <person name="Lapidus A."/>
            <person name="Glavina del Rio T."/>
            <person name="Dalin E."/>
            <person name="Tice H."/>
            <person name="Bruce D."/>
            <person name="Goodwin L."/>
            <person name="Pitluck S."/>
            <person name="Peters L."/>
            <person name="Ovchinnikova G."/>
            <person name="Zeytun A."/>
            <person name="Lu M."/>
            <person name="Kyrpides N."/>
            <person name="Mavromatis K."/>
            <person name="Ivanova N."/>
            <person name="Brettin T."/>
            <person name="Detter J.C."/>
            <person name="Han C."/>
            <person name="Larimer F."/>
            <person name="Land M."/>
            <person name="Hauser L."/>
            <person name="Markowitz V."/>
            <person name="Cheng J.-F."/>
            <person name="Hugenholtz P."/>
            <person name="Woyke T."/>
            <person name="Wu D."/>
            <person name="Spring S."/>
            <person name="Schroeder M."/>
            <person name="Brambilla E."/>
            <person name="Klenk H.-P."/>
            <person name="Eisen J.A."/>
        </authorList>
    </citation>
    <scope>NUCLEOTIDE SEQUENCE [LARGE SCALE GENOMIC DNA]</scope>
    <source>
        <strain evidence="2">ATCC 49306 / DSM 6799 / DCB-1</strain>
    </source>
</reference>
<proteinExistence type="predicted"/>
<name>I4C743_DESTA</name>
<dbReference type="EMBL" id="CP003360">
    <property type="protein sequence ID" value="AFM25384.1"/>
    <property type="molecule type" value="Genomic_DNA"/>
</dbReference>
<organism evidence="1 2">
    <name type="scientific">Desulfomonile tiedjei (strain ATCC 49306 / DSM 6799 / DCB-1)</name>
    <dbReference type="NCBI Taxonomy" id="706587"/>
    <lineage>
        <taxon>Bacteria</taxon>
        <taxon>Pseudomonadati</taxon>
        <taxon>Thermodesulfobacteriota</taxon>
        <taxon>Desulfomonilia</taxon>
        <taxon>Desulfomonilales</taxon>
        <taxon>Desulfomonilaceae</taxon>
        <taxon>Desulfomonile</taxon>
    </lineage>
</organism>
<evidence type="ECO:0000313" key="2">
    <source>
        <dbReference type="Proteomes" id="UP000006055"/>
    </source>
</evidence>
<evidence type="ECO:0000313" key="1">
    <source>
        <dbReference type="EMBL" id="AFM25384.1"/>
    </source>
</evidence>
<keyword evidence="2" id="KW-1185">Reference proteome</keyword>
<gene>
    <name evidence="1" type="ordered locus">Desti_2707</name>
</gene>
<dbReference type="HOGENOM" id="CLU_2117099_0_0_7"/>
<dbReference type="Proteomes" id="UP000006055">
    <property type="component" value="Chromosome"/>
</dbReference>
<dbReference type="RefSeq" id="WP_014810525.1">
    <property type="nucleotide sequence ID" value="NC_018025.1"/>
</dbReference>
<protein>
    <submittedName>
        <fullName evidence="1">Uncharacterized protein</fullName>
    </submittedName>
</protein>
<accession>I4C743</accession>